<dbReference type="InterPro" id="IPR013785">
    <property type="entry name" value="Aldolase_TIM"/>
</dbReference>
<dbReference type="KEGG" id="ntg:NSCAC_0233"/>
<evidence type="ECO:0000256" key="4">
    <source>
        <dbReference type="ARBA" id="ARBA00022432"/>
    </source>
</evidence>
<evidence type="ECO:0000256" key="7">
    <source>
        <dbReference type="ARBA" id="ARBA00023235"/>
    </source>
</evidence>
<feature type="binding site" evidence="8">
    <location>
        <begin position="235"/>
        <end position="236"/>
    </location>
    <ligand>
        <name>substrate</name>
    </ligand>
</feature>
<evidence type="ECO:0000256" key="3">
    <source>
        <dbReference type="ARBA" id="ARBA00007422"/>
    </source>
</evidence>
<feature type="active site" description="Proton acceptor" evidence="8">
    <location>
        <position position="169"/>
    </location>
</feature>
<evidence type="ECO:0000313" key="10">
    <source>
        <dbReference type="EMBL" id="CAB1274567.1"/>
    </source>
</evidence>
<protein>
    <recommendedName>
        <fullName evidence="8 9">Triosephosphate isomerase</fullName>
        <shortName evidence="8">TIM</shortName>
        <shortName evidence="8">TPI</shortName>
        <ecNumber evidence="8 9">5.3.1.1</ecNumber>
    </recommendedName>
    <alternativeName>
        <fullName evidence="8">Triose-phosphate isomerase</fullName>
    </alternativeName>
</protein>
<dbReference type="GO" id="GO:0005829">
    <property type="term" value="C:cytosol"/>
    <property type="evidence" value="ECO:0007669"/>
    <property type="project" value="TreeGrafter"/>
</dbReference>
<evidence type="ECO:0000256" key="5">
    <source>
        <dbReference type="ARBA" id="ARBA00022490"/>
    </source>
</evidence>
<dbReference type="GO" id="GO:0006096">
    <property type="term" value="P:glycolytic process"/>
    <property type="evidence" value="ECO:0007669"/>
    <property type="project" value="UniProtKB-UniRule"/>
</dbReference>
<feature type="binding site" evidence="8">
    <location>
        <begin position="9"/>
        <end position="11"/>
    </location>
    <ligand>
        <name>substrate</name>
    </ligand>
</feature>
<dbReference type="InterPro" id="IPR000652">
    <property type="entry name" value="Triosephosphate_isomerase"/>
</dbReference>
<dbReference type="RefSeq" id="WP_197744609.1">
    <property type="nucleotide sequence ID" value="NZ_LR778175.1"/>
</dbReference>
<comment type="similarity">
    <text evidence="3 8 9">Belongs to the triosephosphate isomerase family.</text>
</comment>
<comment type="pathway">
    <text evidence="2">Carbohydrate metabolism; erythritol degradation.</text>
</comment>
<evidence type="ECO:0000256" key="8">
    <source>
        <dbReference type="HAMAP-Rule" id="MF_00147"/>
    </source>
</evidence>
<dbReference type="Gene3D" id="3.20.20.70">
    <property type="entry name" value="Aldolase class I"/>
    <property type="match status" value="1"/>
</dbReference>
<dbReference type="InterPro" id="IPR035990">
    <property type="entry name" value="TIM_sf"/>
</dbReference>
<keyword evidence="7 8" id="KW-0413">Isomerase</keyword>
<dbReference type="CDD" id="cd00311">
    <property type="entry name" value="TIM"/>
    <property type="match status" value="1"/>
</dbReference>
<dbReference type="NCBIfam" id="TIGR00419">
    <property type="entry name" value="tim"/>
    <property type="match status" value="1"/>
</dbReference>
<comment type="function">
    <text evidence="8">Involved in the gluconeogenesis. Catalyzes stereospecifically the conversion of dihydroxyacetone phosphate (DHAP) to D-glyceraldehyde-3-phosphate (G3P).</text>
</comment>
<comment type="catalytic activity">
    <reaction evidence="8 9">
        <text>D-glyceraldehyde 3-phosphate = dihydroxyacetone phosphate</text>
        <dbReference type="Rhea" id="RHEA:18585"/>
        <dbReference type="ChEBI" id="CHEBI:57642"/>
        <dbReference type="ChEBI" id="CHEBI:59776"/>
        <dbReference type="EC" id="5.3.1.1"/>
    </reaction>
</comment>
<gene>
    <name evidence="8 10" type="primary">tpiA</name>
    <name evidence="10" type="ORF">NSCAC_0233</name>
</gene>
<dbReference type="AlphaFoldDB" id="A0A7G1Q7J8"/>
<comment type="pathway">
    <text evidence="1 8 9">Carbohydrate degradation; glycolysis; D-glyceraldehyde 3-phosphate from glycerone phosphate: step 1/1.</text>
</comment>
<feature type="binding site" evidence="8">
    <location>
        <position position="214"/>
    </location>
    <ligand>
        <name>substrate</name>
    </ligand>
</feature>
<dbReference type="Pfam" id="PF00121">
    <property type="entry name" value="TIM"/>
    <property type="match status" value="1"/>
</dbReference>
<dbReference type="PANTHER" id="PTHR21139">
    <property type="entry name" value="TRIOSEPHOSPHATE ISOMERASE"/>
    <property type="match status" value="1"/>
</dbReference>
<dbReference type="GO" id="GO:0019563">
    <property type="term" value="P:glycerol catabolic process"/>
    <property type="evidence" value="ECO:0007669"/>
    <property type="project" value="TreeGrafter"/>
</dbReference>
<dbReference type="UniPathway" id="UPA00109">
    <property type="reaction ID" value="UER00189"/>
</dbReference>
<accession>A0A7G1Q7J8</accession>
<name>A0A7G1Q7J8_9GAMM</name>
<evidence type="ECO:0000256" key="1">
    <source>
        <dbReference type="ARBA" id="ARBA00004680"/>
    </source>
</evidence>
<dbReference type="PANTHER" id="PTHR21139:SF42">
    <property type="entry name" value="TRIOSEPHOSPHATE ISOMERASE"/>
    <property type="match status" value="1"/>
</dbReference>
<dbReference type="InterPro" id="IPR020861">
    <property type="entry name" value="Triosephosphate_isomerase_AS"/>
</dbReference>
<keyword evidence="4 8" id="KW-0312">Gluconeogenesis</keyword>
<evidence type="ECO:0000256" key="6">
    <source>
        <dbReference type="ARBA" id="ARBA00023152"/>
    </source>
</evidence>
<dbReference type="PROSITE" id="PS00171">
    <property type="entry name" value="TIM_1"/>
    <property type="match status" value="1"/>
</dbReference>
<evidence type="ECO:0000256" key="2">
    <source>
        <dbReference type="ARBA" id="ARBA00004939"/>
    </source>
</evidence>
<comment type="subcellular location">
    <subcellularLocation>
        <location evidence="8 9">Cytoplasm</location>
    </subcellularLocation>
</comment>
<dbReference type="GO" id="GO:0046166">
    <property type="term" value="P:glyceraldehyde-3-phosphate biosynthetic process"/>
    <property type="evidence" value="ECO:0007669"/>
    <property type="project" value="TreeGrafter"/>
</dbReference>
<reference evidence="10 11" key="1">
    <citation type="submission" date="2020-03" db="EMBL/GenBank/DDBJ databases">
        <authorList>
            <person name="Picone N."/>
        </authorList>
    </citation>
    <scope>NUCLEOTIDE SEQUENCE [LARGE SCALE GENOMIC DNA]</scope>
    <source>
        <strain evidence="10">NSCAC1</strain>
    </source>
</reference>
<dbReference type="EC" id="5.3.1.1" evidence="8 9"/>
<sequence>MRKPLVAGNWKMNGLQDTNHHLLELLKKEGIENIGEPVEIVVCPPFIYLAYIKHLLEGSNMKWGAQNVSHHSAGAYTGEISPYMLADLGCHFVIVGHSERRTLYGETNGIVAKKFVAAQQANLTPILCVGESLREREEGITERIVKEQLDDIFLHTDIHAFNKAVIAYEPIWAIGTGHTATPDQAQEVHGFIRNYLSEQDPEIAEELRILYGGSVKGDNAAELFAMPDIDGGLVGGASLEAKDFLTICQAAS</sequence>
<evidence type="ECO:0000313" key="11">
    <source>
        <dbReference type="Proteomes" id="UP000516072"/>
    </source>
</evidence>
<feature type="active site" description="Electrophile" evidence="8">
    <location>
        <position position="97"/>
    </location>
</feature>
<dbReference type="GO" id="GO:0006094">
    <property type="term" value="P:gluconeogenesis"/>
    <property type="evidence" value="ECO:0007669"/>
    <property type="project" value="UniProtKB-UniRule"/>
</dbReference>
<evidence type="ECO:0000256" key="9">
    <source>
        <dbReference type="RuleBase" id="RU363013"/>
    </source>
</evidence>
<dbReference type="PROSITE" id="PS51440">
    <property type="entry name" value="TIM_2"/>
    <property type="match status" value="1"/>
</dbReference>
<dbReference type="EMBL" id="LR778175">
    <property type="protein sequence ID" value="CAB1274567.1"/>
    <property type="molecule type" value="Genomic_DNA"/>
</dbReference>
<dbReference type="Proteomes" id="UP000516072">
    <property type="component" value="Chromosome"/>
</dbReference>
<keyword evidence="6 8" id="KW-0324">Glycolysis</keyword>
<organism evidence="10 11">
    <name type="scientific">Candidatus Nitrosacidococcus tergens</name>
    <dbReference type="NCBI Taxonomy" id="553981"/>
    <lineage>
        <taxon>Bacteria</taxon>
        <taxon>Pseudomonadati</taxon>
        <taxon>Pseudomonadota</taxon>
        <taxon>Gammaproteobacteria</taxon>
        <taxon>Chromatiales</taxon>
        <taxon>Chromatiaceae</taxon>
        <taxon>Candidatus Nitrosacidococcus</taxon>
    </lineage>
</organism>
<comment type="subunit">
    <text evidence="8 9">Homodimer.</text>
</comment>
<comment type="pathway">
    <text evidence="8 9">Carbohydrate biosynthesis; gluconeogenesis.</text>
</comment>
<proteinExistence type="inferred from homology"/>
<keyword evidence="11" id="KW-1185">Reference proteome</keyword>
<dbReference type="SUPFAM" id="SSF51351">
    <property type="entry name" value="Triosephosphate isomerase (TIM)"/>
    <property type="match status" value="1"/>
</dbReference>
<keyword evidence="5 8" id="KW-0963">Cytoplasm</keyword>
<dbReference type="HAMAP" id="MF_00147_B">
    <property type="entry name" value="TIM_B"/>
    <property type="match status" value="1"/>
</dbReference>
<feature type="binding site" evidence="8">
    <location>
        <position position="175"/>
    </location>
    <ligand>
        <name>substrate</name>
    </ligand>
</feature>
<dbReference type="InterPro" id="IPR022896">
    <property type="entry name" value="TrioseP_Isoase_bac/euk"/>
</dbReference>
<dbReference type="FunFam" id="3.20.20.70:FF:000016">
    <property type="entry name" value="Triosephosphate isomerase"/>
    <property type="match status" value="1"/>
</dbReference>
<dbReference type="UniPathway" id="UPA00138"/>
<dbReference type="GO" id="GO:0004807">
    <property type="term" value="F:triose-phosphate isomerase activity"/>
    <property type="evidence" value="ECO:0007669"/>
    <property type="project" value="UniProtKB-UniRule"/>
</dbReference>